<feature type="domain" description="CCHC-type" evidence="3">
    <location>
        <begin position="258"/>
        <end position="271"/>
    </location>
</feature>
<keyword evidence="1" id="KW-0862">Zinc</keyword>
<protein>
    <recommendedName>
        <fullName evidence="3">CCHC-type domain-containing protein</fullName>
    </recommendedName>
</protein>
<organism evidence="4 5">
    <name type="scientific">Artemisia annua</name>
    <name type="common">Sweet wormwood</name>
    <dbReference type="NCBI Taxonomy" id="35608"/>
    <lineage>
        <taxon>Eukaryota</taxon>
        <taxon>Viridiplantae</taxon>
        <taxon>Streptophyta</taxon>
        <taxon>Embryophyta</taxon>
        <taxon>Tracheophyta</taxon>
        <taxon>Spermatophyta</taxon>
        <taxon>Magnoliopsida</taxon>
        <taxon>eudicotyledons</taxon>
        <taxon>Gunneridae</taxon>
        <taxon>Pentapetalae</taxon>
        <taxon>asterids</taxon>
        <taxon>campanulids</taxon>
        <taxon>Asterales</taxon>
        <taxon>Asteraceae</taxon>
        <taxon>Asteroideae</taxon>
        <taxon>Anthemideae</taxon>
        <taxon>Artemisiinae</taxon>
        <taxon>Artemisia</taxon>
    </lineage>
</organism>
<dbReference type="GO" id="GO:0008270">
    <property type="term" value="F:zinc ion binding"/>
    <property type="evidence" value="ECO:0007669"/>
    <property type="project" value="UniProtKB-KW"/>
</dbReference>
<dbReference type="Gene3D" id="4.10.60.10">
    <property type="entry name" value="Zinc finger, CCHC-type"/>
    <property type="match status" value="1"/>
</dbReference>
<dbReference type="GO" id="GO:0003676">
    <property type="term" value="F:nucleic acid binding"/>
    <property type="evidence" value="ECO:0007669"/>
    <property type="project" value="InterPro"/>
</dbReference>
<keyword evidence="1" id="KW-0479">Metal-binding</keyword>
<feature type="region of interest" description="Disordered" evidence="2">
    <location>
        <begin position="159"/>
        <end position="179"/>
    </location>
</feature>
<dbReference type="Proteomes" id="UP000245207">
    <property type="component" value="Unassembled WGS sequence"/>
</dbReference>
<dbReference type="SMART" id="SM00343">
    <property type="entry name" value="ZnF_C2HC"/>
    <property type="match status" value="1"/>
</dbReference>
<keyword evidence="1" id="KW-0863">Zinc-finger</keyword>
<feature type="compositionally biased region" description="Polar residues" evidence="2">
    <location>
        <begin position="159"/>
        <end position="171"/>
    </location>
</feature>
<dbReference type="SUPFAM" id="SSF57756">
    <property type="entry name" value="Retrovirus zinc finger-like domains"/>
    <property type="match status" value="1"/>
</dbReference>
<sequence length="608" mass="69200">MDFGCCVRWREHGMGCSRVGDGFGVLQWRYRMQVGGKWRLREGSKGLTEQFEAFTIASSEGLEKGYDRFQHLLSQLEAHGSPVSTEDANHKFLRSLPTEWSTVAMSMRLKEGVDAWSIDDLFNNLRVFEQDIKGGLKTSTSASNVAFVGQGKTSTKVNTSGFNSGNYASSSKDSRERDAPSGFADEVLYSLFAKRSEYRDLIHDDLDHINDVDIEEMDINWQLAMIALRMKIFFKKTGRNIRYNGNKPIGFDKSKLLCYKCNNTGHFARECTAKDNSLQNISCIDLFDSGCSKHKLGSKEPLTMVEKEVYINLFPARIEDWKIGRYRGGKVWIITRADGTSECYKNMKEMVKSCDREVLDTLWQLVQLGIKTANEIDVKAQELFVKLQRMYAPDLTDVHWTFPCQDKTICGSYTIIAVFIIYPLRKKGQFTPNWRFLIHHLIQCLSSKRGGCDQFGSSLASALICLSTNKTYDFSKMIFEAMVTNSKSTTKFLMYPRSLHMVLDVETVNKTQYMVIPFKKKLFANMKRSFKGKFKPLLPAMLPGGTDNACMMNFPQVSHADDYPPCNKVGDCWPDYCPIISIPLCIKHHCYCIRKTDLQALTSNPSIN</sequence>
<comment type="caution">
    <text evidence="4">The sequence shown here is derived from an EMBL/GenBank/DDBJ whole genome shotgun (WGS) entry which is preliminary data.</text>
</comment>
<dbReference type="InterPro" id="IPR036875">
    <property type="entry name" value="Znf_CCHC_sf"/>
</dbReference>
<name>A0A2U1NX85_ARTAN</name>
<dbReference type="InterPro" id="IPR001878">
    <property type="entry name" value="Znf_CCHC"/>
</dbReference>
<dbReference type="PROSITE" id="PS50158">
    <property type="entry name" value="ZF_CCHC"/>
    <property type="match status" value="1"/>
</dbReference>
<dbReference type="Pfam" id="PF14223">
    <property type="entry name" value="Retrotran_gag_2"/>
    <property type="match status" value="1"/>
</dbReference>
<keyword evidence="5" id="KW-1185">Reference proteome</keyword>
<dbReference type="EMBL" id="PKPP01002032">
    <property type="protein sequence ID" value="PWA78126.1"/>
    <property type="molecule type" value="Genomic_DNA"/>
</dbReference>
<dbReference type="Pfam" id="PF00098">
    <property type="entry name" value="zf-CCHC"/>
    <property type="match status" value="1"/>
</dbReference>
<evidence type="ECO:0000256" key="2">
    <source>
        <dbReference type="SAM" id="MobiDB-lite"/>
    </source>
</evidence>
<gene>
    <name evidence="4" type="ORF">CTI12_AA218860</name>
</gene>
<evidence type="ECO:0000313" key="5">
    <source>
        <dbReference type="Proteomes" id="UP000245207"/>
    </source>
</evidence>
<proteinExistence type="predicted"/>
<reference evidence="4 5" key="1">
    <citation type="journal article" date="2018" name="Mol. Plant">
        <title>The genome of Artemisia annua provides insight into the evolution of Asteraceae family and artemisinin biosynthesis.</title>
        <authorList>
            <person name="Shen Q."/>
            <person name="Zhang L."/>
            <person name="Liao Z."/>
            <person name="Wang S."/>
            <person name="Yan T."/>
            <person name="Shi P."/>
            <person name="Liu M."/>
            <person name="Fu X."/>
            <person name="Pan Q."/>
            <person name="Wang Y."/>
            <person name="Lv Z."/>
            <person name="Lu X."/>
            <person name="Zhang F."/>
            <person name="Jiang W."/>
            <person name="Ma Y."/>
            <person name="Chen M."/>
            <person name="Hao X."/>
            <person name="Li L."/>
            <person name="Tang Y."/>
            <person name="Lv G."/>
            <person name="Zhou Y."/>
            <person name="Sun X."/>
            <person name="Brodelius P.E."/>
            <person name="Rose J.K.C."/>
            <person name="Tang K."/>
        </authorList>
    </citation>
    <scope>NUCLEOTIDE SEQUENCE [LARGE SCALE GENOMIC DNA]</scope>
    <source>
        <strain evidence="5">cv. Huhao1</strain>
        <tissue evidence="4">Leaf</tissue>
    </source>
</reference>
<evidence type="ECO:0000256" key="1">
    <source>
        <dbReference type="PROSITE-ProRule" id="PRU00047"/>
    </source>
</evidence>
<dbReference type="AlphaFoldDB" id="A0A2U1NX85"/>
<evidence type="ECO:0000313" key="4">
    <source>
        <dbReference type="EMBL" id="PWA78126.1"/>
    </source>
</evidence>
<evidence type="ECO:0000259" key="3">
    <source>
        <dbReference type="PROSITE" id="PS50158"/>
    </source>
</evidence>
<dbReference type="OrthoDB" id="1738001at2759"/>
<accession>A0A2U1NX85</accession>